<dbReference type="RefSeq" id="WP_238229857.1">
    <property type="nucleotide sequence ID" value="NZ_BPQO01000004.1"/>
</dbReference>
<dbReference type="InterPro" id="IPR047756">
    <property type="entry name" value="IcmT-like"/>
</dbReference>
<keyword evidence="1" id="KW-0472">Membrane</keyword>
<reference evidence="2" key="1">
    <citation type="journal article" date="2016" name="Front. Microbiol.">
        <title>Genome Sequence of the Piezophilic, Mesophilic Sulfate-Reducing Bacterium Desulfovibrio indicus J2T.</title>
        <authorList>
            <person name="Cao J."/>
            <person name="Maignien L."/>
            <person name="Shao Z."/>
            <person name="Alain K."/>
            <person name="Jebbar M."/>
        </authorList>
    </citation>
    <scope>NUCLEOTIDE SEQUENCE</scope>
    <source>
        <strain evidence="2">DSM 16372</strain>
    </source>
</reference>
<dbReference type="NCBIfam" id="NF038220">
    <property type="entry name" value="IcmT_TraK"/>
    <property type="match status" value="1"/>
</dbReference>
<sequence length="92" mass="10920">MAHWRDTYKPARFFFVDANAGVVLLLCLLHIKVWTFCTAFAVLLLFWWLERLGLNFISALRALRTWFVGDLRPARPPRMTRGRIDYDRRPVP</sequence>
<accession>A0AAV4ZIL4</accession>
<evidence type="ECO:0000313" key="3">
    <source>
        <dbReference type="Proteomes" id="UP001055247"/>
    </source>
</evidence>
<reference evidence="2" key="2">
    <citation type="submission" date="2021-08" db="EMBL/GenBank/DDBJ databases">
        <authorList>
            <person name="Tani A."/>
            <person name="Ola A."/>
            <person name="Ogura Y."/>
            <person name="Katsura K."/>
            <person name="Hayashi T."/>
        </authorList>
    </citation>
    <scope>NUCLEOTIDE SEQUENCE</scope>
    <source>
        <strain evidence="2">DSM 16372</strain>
    </source>
</reference>
<dbReference type="Proteomes" id="UP001055247">
    <property type="component" value="Unassembled WGS sequence"/>
</dbReference>
<keyword evidence="1" id="KW-1133">Transmembrane helix</keyword>
<proteinExistence type="predicted"/>
<dbReference type="AlphaFoldDB" id="A0AAV4ZIL4"/>
<keyword evidence="3" id="KW-1185">Reference proteome</keyword>
<protein>
    <recommendedName>
        <fullName evidence="4">Acetyltransferase</fullName>
    </recommendedName>
</protein>
<evidence type="ECO:0000313" key="2">
    <source>
        <dbReference type="EMBL" id="GJD87865.1"/>
    </source>
</evidence>
<feature type="transmembrane region" description="Helical" evidence="1">
    <location>
        <begin position="20"/>
        <end position="49"/>
    </location>
</feature>
<evidence type="ECO:0008006" key="4">
    <source>
        <dbReference type="Google" id="ProtNLM"/>
    </source>
</evidence>
<keyword evidence="1" id="KW-0812">Transmembrane</keyword>
<name>A0AAV4ZIL4_9HYPH</name>
<gene>
    <name evidence="2" type="ORF">BHAOGJBA_1371</name>
</gene>
<evidence type="ECO:0000256" key="1">
    <source>
        <dbReference type="SAM" id="Phobius"/>
    </source>
</evidence>
<organism evidence="2 3">
    <name type="scientific">Methylobacterium hispanicum</name>
    <dbReference type="NCBI Taxonomy" id="270350"/>
    <lineage>
        <taxon>Bacteria</taxon>
        <taxon>Pseudomonadati</taxon>
        <taxon>Pseudomonadota</taxon>
        <taxon>Alphaproteobacteria</taxon>
        <taxon>Hyphomicrobiales</taxon>
        <taxon>Methylobacteriaceae</taxon>
        <taxon>Methylobacterium</taxon>
    </lineage>
</organism>
<comment type="caution">
    <text evidence="2">The sequence shown here is derived from an EMBL/GenBank/DDBJ whole genome shotgun (WGS) entry which is preliminary data.</text>
</comment>
<dbReference type="EMBL" id="BPQO01000004">
    <property type="protein sequence ID" value="GJD87865.1"/>
    <property type="molecule type" value="Genomic_DNA"/>
</dbReference>